<dbReference type="HOGENOM" id="CLU_1736375_0_0_2"/>
<proteinExistence type="predicted"/>
<reference evidence="1 2" key="1">
    <citation type="journal article" date="2009" name="Stand. Genomic Sci.">
        <title>Complete genome sequence of Halorhabdus utahensis type strain (AX-2).</title>
        <authorList>
            <person name="Anderson I."/>
            <person name="Tindall B.J."/>
            <person name="Pomrenke H."/>
            <person name="Goker M."/>
            <person name="Lapidus A."/>
            <person name="Nolan M."/>
            <person name="Copeland A."/>
            <person name="Glavina Del Rio T."/>
            <person name="Chen F."/>
            <person name="Tice H."/>
            <person name="Cheng J.F."/>
            <person name="Lucas S."/>
            <person name="Chertkov O."/>
            <person name="Bruce D."/>
            <person name="Brettin T."/>
            <person name="Detter J.C."/>
            <person name="Han C."/>
            <person name="Goodwin L."/>
            <person name="Land M."/>
            <person name="Hauser L."/>
            <person name="Chang Y.J."/>
            <person name="Jeffries C.D."/>
            <person name="Pitluck S."/>
            <person name="Pati A."/>
            <person name="Mavromatis K."/>
            <person name="Ivanova N."/>
            <person name="Ovchinnikova G."/>
            <person name="Chen A."/>
            <person name="Palaniappan K."/>
            <person name="Chain P."/>
            <person name="Rohde M."/>
            <person name="Bristow J."/>
            <person name="Eisen J.A."/>
            <person name="Markowitz V."/>
            <person name="Hugenholtz P."/>
            <person name="Kyrpides N.C."/>
            <person name="Klenk H.P."/>
        </authorList>
    </citation>
    <scope>NUCLEOTIDE SEQUENCE [LARGE SCALE GENOMIC DNA]</scope>
    <source>
        <strain evidence="2">DSM 12940 / JCM 11049 / AX-2</strain>
    </source>
</reference>
<evidence type="ECO:0000313" key="1">
    <source>
        <dbReference type="EMBL" id="ACV12363.1"/>
    </source>
</evidence>
<evidence type="ECO:0000313" key="2">
    <source>
        <dbReference type="Proteomes" id="UP000002071"/>
    </source>
</evidence>
<dbReference type="AlphaFoldDB" id="C7NUK6"/>
<keyword evidence="2" id="KW-1185">Reference proteome</keyword>
<organism evidence="1 2">
    <name type="scientific">Halorhabdus utahensis (strain DSM 12940 / JCM 11049 / AX-2)</name>
    <dbReference type="NCBI Taxonomy" id="519442"/>
    <lineage>
        <taxon>Archaea</taxon>
        <taxon>Methanobacteriati</taxon>
        <taxon>Methanobacteriota</taxon>
        <taxon>Stenosarchaea group</taxon>
        <taxon>Halobacteria</taxon>
        <taxon>Halobacteriales</taxon>
        <taxon>Haloarculaceae</taxon>
        <taxon>Halorhabdus</taxon>
    </lineage>
</organism>
<dbReference type="RefSeq" id="WP_015789934.1">
    <property type="nucleotide sequence ID" value="NC_013158.1"/>
</dbReference>
<dbReference type="KEGG" id="hut:Huta_2196"/>
<name>C7NUK6_HALUD</name>
<gene>
    <name evidence="1" type="ordered locus">Huta_2196</name>
</gene>
<dbReference type="PROSITE" id="PS51318">
    <property type="entry name" value="TAT"/>
    <property type="match status" value="1"/>
</dbReference>
<dbReference type="Proteomes" id="UP000002071">
    <property type="component" value="Chromosome"/>
</dbReference>
<dbReference type="InterPro" id="IPR006311">
    <property type="entry name" value="TAT_signal"/>
</dbReference>
<sequence length="158" mass="16789">MTDRTVGSMDGKISRRTFLAVAGSGALAGLAGCLAEGGPATTETTLTLTDPETGETATPVDTEEVNIGRIEFYYFEFSLDGPTEVTYQVDVVRGEPVDVYVVTPEAYEILAEEESGFEAIEGSVVEETYSGNETVSLDSGDYRLIIANVNADVTPENA</sequence>
<dbReference type="OrthoDB" id="239415at2157"/>
<dbReference type="eggNOG" id="arCOG09374">
    <property type="taxonomic scope" value="Archaea"/>
</dbReference>
<protein>
    <submittedName>
        <fullName evidence="1">Uncharacterized protein</fullName>
    </submittedName>
</protein>
<accession>C7NUK6</accession>
<dbReference type="PROSITE" id="PS51257">
    <property type="entry name" value="PROKAR_LIPOPROTEIN"/>
    <property type="match status" value="1"/>
</dbReference>
<dbReference type="GeneID" id="8384490"/>
<dbReference type="EMBL" id="CP001687">
    <property type="protein sequence ID" value="ACV12363.1"/>
    <property type="molecule type" value="Genomic_DNA"/>
</dbReference>